<evidence type="ECO:0000259" key="5">
    <source>
        <dbReference type="Pfam" id="PF00963"/>
    </source>
</evidence>
<accession>W4VB86</accession>
<dbReference type="GO" id="GO:0030246">
    <property type="term" value="F:carbohydrate binding"/>
    <property type="evidence" value="ECO:0007669"/>
    <property type="project" value="InterPro"/>
</dbReference>
<evidence type="ECO:0000313" key="7">
    <source>
        <dbReference type="Proteomes" id="UP000019109"/>
    </source>
</evidence>
<sequence>MKKVISMIVVVAMLTTIFAAMIPQSISAAGTMTVEIGKVTGAVGTTVQIPVTLSGVPSKGIANGDFVLGYDPKVLDVTTVTAGI</sequence>
<keyword evidence="7" id="KW-1185">Reference proteome</keyword>
<evidence type="ECO:0000313" key="6">
    <source>
        <dbReference type="EMBL" id="GAE90452.1"/>
    </source>
</evidence>
<gene>
    <name evidence="6" type="ORF">JCM21531_4067</name>
</gene>
<dbReference type="InterPro" id="IPR008965">
    <property type="entry name" value="CBM2/CBM3_carb-bd_dom_sf"/>
</dbReference>
<feature type="signal peptide" evidence="4">
    <location>
        <begin position="1"/>
        <end position="28"/>
    </location>
</feature>
<dbReference type="Pfam" id="PF00963">
    <property type="entry name" value="Cohesin"/>
    <property type="match status" value="1"/>
</dbReference>
<dbReference type="GO" id="GO:0005576">
    <property type="term" value="C:extracellular region"/>
    <property type="evidence" value="ECO:0007669"/>
    <property type="project" value="UniProtKB-SubCell"/>
</dbReference>
<name>W4VB86_9FIRM</name>
<organism evidence="6 7">
    <name type="scientific">Acetivibrio straminisolvens JCM 21531</name>
    <dbReference type="NCBI Taxonomy" id="1294263"/>
    <lineage>
        <taxon>Bacteria</taxon>
        <taxon>Bacillati</taxon>
        <taxon>Bacillota</taxon>
        <taxon>Clostridia</taxon>
        <taxon>Eubacteriales</taxon>
        <taxon>Oscillospiraceae</taxon>
        <taxon>Acetivibrio</taxon>
    </lineage>
</organism>
<evidence type="ECO:0000256" key="1">
    <source>
        <dbReference type="ARBA" id="ARBA00004613"/>
    </source>
</evidence>
<keyword evidence="2" id="KW-0964">Secreted</keyword>
<dbReference type="Gene3D" id="2.60.40.680">
    <property type="match status" value="1"/>
</dbReference>
<feature type="domain" description="Cohesin" evidence="5">
    <location>
        <begin position="32"/>
        <end position="83"/>
    </location>
</feature>
<proteinExistence type="predicted"/>
<evidence type="ECO:0000256" key="4">
    <source>
        <dbReference type="SAM" id="SignalP"/>
    </source>
</evidence>
<dbReference type="EMBL" id="BAVR01000071">
    <property type="protein sequence ID" value="GAE90452.1"/>
    <property type="molecule type" value="Genomic_DNA"/>
</dbReference>
<evidence type="ECO:0000256" key="2">
    <source>
        <dbReference type="ARBA" id="ARBA00022525"/>
    </source>
</evidence>
<feature type="chain" id="PRO_5004850405" evidence="4">
    <location>
        <begin position="29"/>
        <end position="84"/>
    </location>
</feature>
<evidence type="ECO:0000256" key="3">
    <source>
        <dbReference type="ARBA" id="ARBA00022737"/>
    </source>
</evidence>
<dbReference type="InterPro" id="IPR002102">
    <property type="entry name" value="Cohesin_dom"/>
</dbReference>
<dbReference type="Proteomes" id="UP000019109">
    <property type="component" value="Unassembled WGS sequence"/>
</dbReference>
<comment type="caution">
    <text evidence="6">The sequence shown here is derived from an EMBL/GenBank/DDBJ whole genome shotgun (WGS) entry which is preliminary data.</text>
</comment>
<keyword evidence="4" id="KW-0732">Signal</keyword>
<reference evidence="6" key="1">
    <citation type="journal article" date="2014" name="Genome Announc.">
        <title>Draft Genome Sequence of Clostridium straminisolvens Strain JCM 21531T, Isolated from a Cellulose-Degrading Bacterial Community.</title>
        <authorList>
            <person name="Yuki M."/>
            <person name="Oshima K."/>
            <person name="Suda W."/>
            <person name="Sakamoto M."/>
            <person name="Kitamura K."/>
            <person name="Iida T."/>
            <person name="Hattori M."/>
            <person name="Ohkuma M."/>
        </authorList>
    </citation>
    <scope>NUCLEOTIDE SEQUENCE [LARGE SCALE GENOMIC DNA]</scope>
    <source>
        <strain evidence="6">JCM 21531</strain>
    </source>
</reference>
<comment type="subcellular location">
    <subcellularLocation>
        <location evidence="1">Secreted</location>
    </subcellularLocation>
</comment>
<protein>
    <submittedName>
        <fullName evidence="6">Endoglucanase</fullName>
    </submittedName>
</protein>
<dbReference type="SUPFAM" id="SSF49384">
    <property type="entry name" value="Carbohydrate-binding domain"/>
    <property type="match status" value="1"/>
</dbReference>
<keyword evidence="3" id="KW-0677">Repeat</keyword>
<dbReference type="CDD" id="cd08548">
    <property type="entry name" value="Type_I_cohesin_like"/>
    <property type="match status" value="1"/>
</dbReference>
<dbReference type="GO" id="GO:0000272">
    <property type="term" value="P:polysaccharide catabolic process"/>
    <property type="evidence" value="ECO:0007669"/>
    <property type="project" value="InterPro"/>
</dbReference>
<dbReference type="AlphaFoldDB" id="W4VB86"/>